<keyword evidence="1" id="KW-0378">Hydrolase</keyword>
<evidence type="ECO:0000313" key="4">
    <source>
        <dbReference type="Proteomes" id="UP001168642"/>
    </source>
</evidence>
<dbReference type="PRINTS" id="PR00934">
    <property type="entry name" value="XHISDIPTASE"/>
</dbReference>
<gene>
    <name evidence="3" type="ORF">QVZ41_05275</name>
</gene>
<dbReference type="CDD" id="cd03890">
    <property type="entry name" value="M20_pepD"/>
    <property type="match status" value="1"/>
</dbReference>
<reference evidence="3" key="1">
    <citation type="submission" date="2023-07" db="EMBL/GenBank/DDBJ databases">
        <title>Wenyingzhuangia sp. chi5 genome sequencing and assembly.</title>
        <authorList>
            <person name="Park S."/>
        </authorList>
    </citation>
    <scope>NUCLEOTIDE SEQUENCE</scope>
    <source>
        <strain evidence="3">Chi5</strain>
    </source>
</reference>
<dbReference type="PANTHER" id="PTHR43501">
    <property type="entry name" value="CYTOSOL NON-SPECIFIC DIPEPTIDASE"/>
    <property type="match status" value="1"/>
</dbReference>
<proteinExistence type="predicted"/>
<dbReference type="PANTHER" id="PTHR43501:SF1">
    <property type="entry name" value="CYTOSOL NON-SPECIFIC DIPEPTIDASE"/>
    <property type="match status" value="1"/>
</dbReference>
<dbReference type="Gene3D" id="3.40.630.10">
    <property type="entry name" value="Zn peptidases"/>
    <property type="match status" value="2"/>
</dbReference>
<name>A0ABT8VQL2_9FLAO</name>
<accession>A0ABT8VQL2</accession>
<evidence type="ECO:0000313" key="3">
    <source>
        <dbReference type="EMBL" id="MDO3694260.1"/>
    </source>
</evidence>
<feature type="domain" description="Peptidase M20 dimerisation" evidence="2">
    <location>
        <begin position="210"/>
        <end position="282"/>
    </location>
</feature>
<comment type="caution">
    <text evidence="3">The sequence shown here is derived from an EMBL/GenBank/DDBJ whole genome shotgun (WGS) entry which is preliminary data.</text>
</comment>
<dbReference type="InterPro" id="IPR002933">
    <property type="entry name" value="Peptidase_M20"/>
</dbReference>
<dbReference type="NCBIfam" id="TIGR01893">
    <property type="entry name" value="aa-his-dipept"/>
    <property type="match status" value="1"/>
</dbReference>
<dbReference type="PIRSF" id="PIRSF016599">
    <property type="entry name" value="Xaa-His_dipept"/>
    <property type="match status" value="1"/>
</dbReference>
<protein>
    <submittedName>
        <fullName evidence="3">Aminoacyl-histidine dipeptidase</fullName>
    </submittedName>
</protein>
<dbReference type="InterPro" id="IPR011650">
    <property type="entry name" value="Peptidase_M20_dimer"/>
</dbReference>
<sequence length="484" mass="53496">MNKPLENIEPKEIWAHFNLINAIPRASKKEQAISDFMVAFGQNLGLETTQDKALNVLIKKPATVGYENRKKVTLQSHLDMVHQKNNDTVFDFDTQGIDMFVDGDWVKAKGTTLGADNGLGVAAIMSILADQTIEHPELEALFTIDEETGMTGALELQPGFISGDILLNLDTEEDDEITIGCAGGIDITATKTYVPALTKPTNAFYKIVLNGLKGGHSGMDIIKGLGNANKLLTRVLFELQKNIDFQIISLQGGNLRNAIPREAEVVIAIENIESFKLQLEETTKIIKTEWLIKEPNLTITSTEINSKKEGLNHIDQTILLQTLYACHNGVYTMDANITDLVATSNNLASVKVEEGNITIACLTRSSIESEKEDLTNKLTAIFNLGNFTVQTDGSYPGWQPNPNASILQTMENIYQELFKTKPHVNACHAGLECGIIGEHYPNMEMVSFGPTIRGAHSPDERVSISSTQKFWRFLKEILKNIPHK</sequence>
<evidence type="ECO:0000259" key="2">
    <source>
        <dbReference type="Pfam" id="PF07687"/>
    </source>
</evidence>
<organism evidence="3 4">
    <name type="scientific">Wenyingzhuangia gilva</name>
    <dbReference type="NCBI Taxonomy" id="3057677"/>
    <lineage>
        <taxon>Bacteria</taxon>
        <taxon>Pseudomonadati</taxon>
        <taxon>Bacteroidota</taxon>
        <taxon>Flavobacteriia</taxon>
        <taxon>Flavobacteriales</taxon>
        <taxon>Flavobacteriaceae</taxon>
        <taxon>Wenyingzhuangia</taxon>
    </lineage>
</organism>
<dbReference type="Pfam" id="PF07687">
    <property type="entry name" value="M20_dimer"/>
    <property type="match status" value="1"/>
</dbReference>
<dbReference type="SUPFAM" id="SSF53187">
    <property type="entry name" value="Zn-dependent exopeptidases"/>
    <property type="match status" value="1"/>
</dbReference>
<dbReference type="Pfam" id="PF01546">
    <property type="entry name" value="Peptidase_M20"/>
    <property type="match status" value="1"/>
</dbReference>
<keyword evidence="4" id="KW-1185">Reference proteome</keyword>
<dbReference type="RefSeq" id="WP_302883519.1">
    <property type="nucleotide sequence ID" value="NZ_JAUMIT010000002.1"/>
</dbReference>
<dbReference type="InterPro" id="IPR001160">
    <property type="entry name" value="Peptidase_M20C"/>
</dbReference>
<dbReference type="EMBL" id="JAUMIT010000002">
    <property type="protein sequence ID" value="MDO3694260.1"/>
    <property type="molecule type" value="Genomic_DNA"/>
</dbReference>
<dbReference type="Proteomes" id="UP001168642">
    <property type="component" value="Unassembled WGS sequence"/>
</dbReference>
<evidence type="ECO:0000256" key="1">
    <source>
        <dbReference type="ARBA" id="ARBA00022801"/>
    </source>
</evidence>